<dbReference type="SUPFAM" id="SSF56801">
    <property type="entry name" value="Acetyl-CoA synthetase-like"/>
    <property type="match status" value="1"/>
</dbReference>
<comment type="similarity">
    <text evidence="1">Belongs to the ATP-dependent AMP-binding enzyme family.</text>
</comment>
<feature type="domain" description="AMP-dependent synthetase/ligase" evidence="2">
    <location>
        <begin position="8"/>
        <end position="358"/>
    </location>
</feature>
<proteinExistence type="inferred from homology"/>
<keyword evidence="5" id="KW-1185">Reference proteome</keyword>
<dbReference type="InterPro" id="IPR045851">
    <property type="entry name" value="AMP-bd_C_sf"/>
</dbReference>
<dbReference type="Pfam" id="PF13193">
    <property type="entry name" value="AMP-binding_C"/>
    <property type="match status" value="1"/>
</dbReference>
<evidence type="ECO:0000313" key="4">
    <source>
        <dbReference type="EMBL" id="MBD2606069.1"/>
    </source>
</evidence>
<sequence length="494" mass="55056">MNLPLITRAQEYNDKIAIATTDATFTYGDLLHTSSQIATYLLQNTEDLQEQRVAFLIPPGFEYVATQWGIWRAGGIAVPLCMSHPRPELEYVIINSGASIIVAHPNFEGILRSLAQAHNLRFILTSETLPNHVCPLPEVNITRRALILYTSGTTGKPKGVVTTHHNIQAQVTSLITAWEWTSSDRILHVLPLHHIHGIVNVLTCALWAGAECHMLSKFDAETVWNRICDGDLTLFMAVPTIYVKLIAAWENASRERQKRMTAGCAKMRLMVSGSAALPVQVLEKWQSISGHFLLERYGMTEIGMALSNPLHGQRFSGYVGQPLPQVEVRLVDESGELVPPGIPGEIQVKSPGVFLEYWQNPQATAKAFRDGWFCTGDTAVVENGNYRILGRMSVDIIKTGGYKVSALEIEEVLRSHPDIQECAVVGVADPEWGERVCAALILQPERQLTLESFRIWAKEQLAVYKIPTRILTLEELPRNAMGKVTKPRVVELFH</sequence>
<dbReference type="PROSITE" id="PS00455">
    <property type="entry name" value="AMP_BINDING"/>
    <property type="match status" value="1"/>
</dbReference>
<dbReference type="InterPro" id="IPR020845">
    <property type="entry name" value="AMP-binding_CS"/>
</dbReference>
<gene>
    <name evidence="4" type="ORF">H6G81_16435</name>
</gene>
<comment type="caution">
    <text evidence="4">The sequence shown here is derived from an EMBL/GenBank/DDBJ whole genome shotgun (WGS) entry which is preliminary data.</text>
</comment>
<dbReference type="InterPro" id="IPR000873">
    <property type="entry name" value="AMP-dep_synth/lig_dom"/>
</dbReference>
<dbReference type="Gene3D" id="3.40.50.12780">
    <property type="entry name" value="N-terminal domain of ligase-like"/>
    <property type="match status" value="1"/>
</dbReference>
<dbReference type="PANTHER" id="PTHR43201">
    <property type="entry name" value="ACYL-COA SYNTHETASE"/>
    <property type="match status" value="1"/>
</dbReference>
<dbReference type="InterPro" id="IPR025110">
    <property type="entry name" value="AMP-bd_C"/>
</dbReference>
<dbReference type="CDD" id="cd05941">
    <property type="entry name" value="MCS"/>
    <property type="match status" value="1"/>
</dbReference>
<reference evidence="4 5" key="1">
    <citation type="journal article" date="2020" name="ISME J.">
        <title>Comparative genomics reveals insights into cyanobacterial evolution and habitat adaptation.</title>
        <authorList>
            <person name="Chen M.Y."/>
            <person name="Teng W.K."/>
            <person name="Zhao L."/>
            <person name="Hu C.X."/>
            <person name="Zhou Y.K."/>
            <person name="Han B.P."/>
            <person name="Song L.R."/>
            <person name="Shu W.S."/>
        </authorList>
    </citation>
    <scope>NUCLEOTIDE SEQUENCE [LARGE SCALE GENOMIC DNA]</scope>
    <source>
        <strain evidence="4 5">FACHB-248</strain>
    </source>
</reference>
<evidence type="ECO:0000259" key="2">
    <source>
        <dbReference type="Pfam" id="PF00501"/>
    </source>
</evidence>
<protein>
    <submittedName>
        <fullName evidence="4">AMP-binding protein</fullName>
    </submittedName>
</protein>
<dbReference type="PANTHER" id="PTHR43201:SF8">
    <property type="entry name" value="ACYL-COA SYNTHETASE FAMILY MEMBER 3"/>
    <property type="match status" value="1"/>
</dbReference>
<accession>A0ABR8GSQ0</accession>
<name>A0ABR8GSQ0_9CYAN</name>
<dbReference type="EMBL" id="JACJTA010000033">
    <property type="protein sequence ID" value="MBD2606069.1"/>
    <property type="molecule type" value="Genomic_DNA"/>
</dbReference>
<evidence type="ECO:0000256" key="1">
    <source>
        <dbReference type="ARBA" id="ARBA00006432"/>
    </source>
</evidence>
<dbReference type="RefSeq" id="WP_029632421.1">
    <property type="nucleotide sequence ID" value="NZ_JACJTA010000033.1"/>
</dbReference>
<feature type="domain" description="AMP-binding enzyme C-terminal" evidence="3">
    <location>
        <begin position="408"/>
        <end position="483"/>
    </location>
</feature>
<dbReference type="Proteomes" id="UP000660380">
    <property type="component" value="Unassembled WGS sequence"/>
</dbReference>
<evidence type="ECO:0000313" key="5">
    <source>
        <dbReference type="Proteomes" id="UP000660380"/>
    </source>
</evidence>
<dbReference type="InterPro" id="IPR042099">
    <property type="entry name" value="ANL_N_sf"/>
</dbReference>
<dbReference type="Gene3D" id="3.30.300.30">
    <property type="match status" value="1"/>
</dbReference>
<dbReference type="Pfam" id="PF00501">
    <property type="entry name" value="AMP-binding"/>
    <property type="match status" value="1"/>
</dbReference>
<organism evidence="4 5">
    <name type="scientific">Scytonema hofmannii FACHB-248</name>
    <dbReference type="NCBI Taxonomy" id="1842502"/>
    <lineage>
        <taxon>Bacteria</taxon>
        <taxon>Bacillati</taxon>
        <taxon>Cyanobacteriota</taxon>
        <taxon>Cyanophyceae</taxon>
        <taxon>Nostocales</taxon>
        <taxon>Scytonemataceae</taxon>
        <taxon>Scytonema</taxon>
    </lineage>
</organism>
<evidence type="ECO:0000259" key="3">
    <source>
        <dbReference type="Pfam" id="PF13193"/>
    </source>
</evidence>